<evidence type="ECO:0000313" key="2">
    <source>
        <dbReference type="Proteomes" id="UP001159427"/>
    </source>
</evidence>
<reference evidence="1 2" key="1">
    <citation type="submission" date="2022-05" db="EMBL/GenBank/DDBJ databases">
        <authorList>
            <consortium name="Genoscope - CEA"/>
            <person name="William W."/>
        </authorList>
    </citation>
    <scope>NUCLEOTIDE SEQUENCE [LARGE SCALE GENOMIC DNA]</scope>
</reference>
<gene>
    <name evidence="1" type="ORF">PEVE_00028122</name>
</gene>
<evidence type="ECO:0000313" key="1">
    <source>
        <dbReference type="EMBL" id="CAH3016314.1"/>
    </source>
</evidence>
<organism evidence="1 2">
    <name type="scientific">Porites evermanni</name>
    <dbReference type="NCBI Taxonomy" id="104178"/>
    <lineage>
        <taxon>Eukaryota</taxon>
        <taxon>Metazoa</taxon>
        <taxon>Cnidaria</taxon>
        <taxon>Anthozoa</taxon>
        <taxon>Hexacorallia</taxon>
        <taxon>Scleractinia</taxon>
        <taxon>Fungiina</taxon>
        <taxon>Poritidae</taxon>
        <taxon>Porites</taxon>
    </lineage>
</organism>
<sequence length="93" mass="10890">MVCLCPFRQQLEKDEQLPAQHQHKGQQAHLFNVRHLPLNESTVGVSDLYQLTVMPFGLCKAPIFLETHRMQADWTPIEVESFSLYLEAINRYY</sequence>
<name>A0ABN8LKZ3_9CNID</name>
<dbReference type="EMBL" id="CALNXI010000039">
    <property type="protein sequence ID" value="CAH3016314.1"/>
    <property type="molecule type" value="Genomic_DNA"/>
</dbReference>
<keyword evidence="2" id="KW-1185">Reference proteome</keyword>
<proteinExistence type="predicted"/>
<dbReference type="Proteomes" id="UP001159427">
    <property type="component" value="Unassembled WGS sequence"/>
</dbReference>
<protein>
    <submittedName>
        <fullName evidence="1">Uncharacterized protein</fullName>
    </submittedName>
</protein>
<comment type="caution">
    <text evidence="1">The sequence shown here is derived from an EMBL/GenBank/DDBJ whole genome shotgun (WGS) entry which is preliminary data.</text>
</comment>
<accession>A0ABN8LKZ3</accession>